<keyword evidence="4" id="KW-0223">Dioxygenase</keyword>
<dbReference type="OrthoDB" id="9783171at2"/>
<comment type="caution">
    <text evidence="8">The sequence shown here is derived from an EMBL/GenBank/DDBJ whole genome shotgun (WGS) entry which is preliminary data.</text>
</comment>
<dbReference type="STRING" id="87626.PTD2_13679"/>
<evidence type="ECO:0000256" key="5">
    <source>
        <dbReference type="ARBA" id="ARBA00023002"/>
    </source>
</evidence>
<keyword evidence="2" id="KW-0479">Metal-binding</keyword>
<dbReference type="PANTHER" id="PTHR12907">
    <property type="entry name" value="EGL NINE HOMOLOG-RELATED"/>
    <property type="match status" value="1"/>
</dbReference>
<dbReference type="GO" id="GO:0071456">
    <property type="term" value="P:cellular response to hypoxia"/>
    <property type="evidence" value="ECO:0007669"/>
    <property type="project" value="TreeGrafter"/>
</dbReference>
<dbReference type="PANTHER" id="PTHR12907:SF26">
    <property type="entry name" value="HIF PROLYL HYDROXYLASE, ISOFORM C"/>
    <property type="match status" value="1"/>
</dbReference>
<evidence type="ECO:0000256" key="1">
    <source>
        <dbReference type="ARBA" id="ARBA00001961"/>
    </source>
</evidence>
<dbReference type="InterPro" id="IPR051559">
    <property type="entry name" value="HIF_prolyl_hydroxylases"/>
</dbReference>
<accession>A4C7C0</accession>
<dbReference type="AlphaFoldDB" id="A4C7C0"/>
<sequence length="209" mass="24053">MRTANFNLTLEHVLDHIHQDGYGVIDNAIDENLIELLLTDCLSQQALFQLAGIGRQLDKQLNPTIRSDKTKWFEHDNLIQQHYLALMEQLRTAINRHFFLGLFDYECHYATYHHGDFYKKHFDAFKGRSNRVFTTVLYLNTPKQGGELVIYQPKSKDVLATIAPKAGTLVVFESERFAHEVLPAVDIRHSIAGWFRKNNSVNGVIDPTN</sequence>
<comment type="cofactor">
    <cofactor evidence="1">
        <name>L-ascorbate</name>
        <dbReference type="ChEBI" id="CHEBI:38290"/>
    </cofactor>
</comment>
<evidence type="ECO:0000313" key="8">
    <source>
        <dbReference type="EMBL" id="EAR29874.1"/>
    </source>
</evidence>
<dbReference type="Gene3D" id="2.60.120.620">
    <property type="entry name" value="q2cbj1_9rhob like domain"/>
    <property type="match status" value="1"/>
</dbReference>
<dbReference type="GO" id="GO:0031543">
    <property type="term" value="F:peptidyl-proline dioxygenase activity"/>
    <property type="evidence" value="ECO:0007669"/>
    <property type="project" value="TreeGrafter"/>
</dbReference>
<dbReference type="HOGENOM" id="CLU_022206_1_0_6"/>
<dbReference type="PROSITE" id="PS51471">
    <property type="entry name" value="FE2OG_OXY"/>
    <property type="match status" value="1"/>
</dbReference>
<evidence type="ECO:0000256" key="6">
    <source>
        <dbReference type="ARBA" id="ARBA00023004"/>
    </source>
</evidence>
<evidence type="ECO:0000256" key="4">
    <source>
        <dbReference type="ARBA" id="ARBA00022964"/>
    </source>
</evidence>
<reference evidence="8 9" key="1">
    <citation type="submission" date="2006-02" db="EMBL/GenBank/DDBJ databases">
        <authorList>
            <person name="Moran M.A."/>
            <person name="Kjelleberg S."/>
            <person name="Egan S."/>
            <person name="Saunders N."/>
            <person name="Thomas T."/>
            <person name="Ferriera S."/>
            <person name="Johnson J."/>
            <person name="Kravitz S."/>
            <person name="Halpern A."/>
            <person name="Remington K."/>
            <person name="Beeson K."/>
            <person name="Tran B."/>
            <person name="Rogers Y.-H."/>
            <person name="Friedman R."/>
            <person name="Venter J.C."/>
        </authorList>
    </citation>
    <scope>NUCLEOTIDE SEQUENCE [LARGE SCALE GENOMIC DNA]</scope>
    <source>
        <strain evidence="8 9">D2</strain>
    </source>
</reference>
<name>A4C7C0_9GAMM</name>
<dbReference type="EMBL" id="AAOH01000002">
    <property type="protein sequence ID" value="EAR29874.1"/>
    <property type="molecule type" value="Genomic_DNA"/>
</dbReference>
<proteinExistence type="predicted"/>
<gene>
    <name evidence="8" type="ORF">PTD2_13679</name>
</gene>
<dbReference type="eggNOG" id="COG3751">
    <property type="taxonomic scope" value="Bacteria"/>
</dbReference>
<organism evidence="8 9">
    <name type="scientific">Pseudoalteromonas tunicata D2</name>
    <dbReference type="NCBI Taxonomy" id="87626"/>
    <lineage>
        <taxon>Bacteria</taxon>
        <taxon>Pseudomonadati</taxon>
        <taxon>Pseudomonadota</taxon>
        <taxon>Gammaproteobacteria</taxon>
        <taxon>Alteromonadales</taxon>
        <taxon>Pseudoalteromonadaceae</taxon>
        <taxon>Pseudoalteromonas</taxon>
    </lineage>
</organism>
<keyword evidence="9" id="KW-1185">Reference proteome</keyword>
<evidence type="ECO:0000256" key="3">
    <source>
        <dbReference type="ARBA" id="ARBA00022896"/>
    </source>
</evidence>
<protein>
    <submittedName>
        <fullName evidence="8">Putative prolyl 4-hydroxylase, alpha subunit domain</fullName>
    </submittedName>
</protein>
<dbReference type="GO" id="GO:0008198">
    <property type="term" value="F:ferrous iron binding"/>
    <property type="evidence" value="ECO:0007669"/>
    <property type="project" value="TreeGrafter"/>
</dbReference>
<keyword evidence="6" id="KW-0408">Iron</keyword>
<feature type="domain" description="Fe2OG dioxygenase" evidence="7">
    <location>
        <begin position="98"/>
        <end position="197"/>
    </location>
</feature>
<evidence type="ECO:0000259" key="7">
    <source>
        <dbReference type="PROSITE" id="PS51471"/>
    </source>
</evidence>
<dbReference type="GO" id="GO:0031418">
    <property type="term" value="F:L-ascorbic acid binding"/>
    <property type="evidence" value="ECO:0007669"/>
    <property type="project" value="UniProtKB-KW"/>
</dbReference>
<dbReference type="Pfam" id="PF13640">
    <property type="entry name" value="2OG-FeII_Oxy_3"/>
    <property type="match status" value="1"/>
</dbReference>
<dbReference type="Proteomes" id="UP000006201">
    <property type="component" value="Unassembled WGS sequence"/>
</dbReference>
<keyword evidence="3" id="KW-0847">Vitamin C</keyword>
<dbReference type="RefSeq" id="WP_009837747.1">
    <property type="nucleotide sequence ID" value="NZ_AAOH01000002.1"/>
</dbReference>
<dbReference type="SMART" id="SM00702">
    <property type="entry name" value="P4Hc"/>
    <property type="match status" value="1"/>
</dbReference>
<evidence type="ECO:0000313" key="9">
    <source>
        <dbReference type="Proteomes" id="UP000006201"/>
    </source>
</evidence>
<keyword evidence="5" id="KW-0560">Oxidoreductase</keyword>
<dbReference type="InterPro" id="IPR006620">
    <property type="entry name" value="Pro_4_hyd_alph"/>
</dbReference>
<evidence type="ECO:0000256" key="2">
    <source>
        <dbReference type="ARBA" id="ARBA00022723"/>
    </source>
</evidence>
<dbReference type="InterPro" id="IPR044862">
    <property type="entry name" value="Pro_4_hyd_alph_FE2OG_OXY"/>
</dbReference>
<dbReference type="InterPro" id="IPR005123">
    <property type="entry name" value="Oxoglu/Fe-dep_dioxygenase_dom"/>
</dbReference>